<gene>
    <name evidence="1" type="ORF">BQ8794_30038</name>
</gene>
<dbReference type="Proteomes" id="UP000188388">
    <property type="component" value="Unassembled WGS sequence"/>
</dbReference>
<dbReference type="STRING" id="1631249.BQ8794_30038"/>
<organism evidence="1 2">
    <name type="scientific">Mesorhizobium prunaredense</name>
    <dbReference type="NCBI Taxonomy" id="1631249"/>
    <lineage>
        <taxon>Bacteria</taxon>
        <taxon>Pseudomonadati</taxon>
        <taxon>Pseudomonadota</taxon>
        <taxon>Alphaproteobacteria</taxon>
        <taxon>Hyphomicrobiales</taxon>
        <taxon>Phyllobacteriaceae</taxon>
        <taxon>Mesorhizobium</taxon>
    </lineage>
</organism>
<evidence type="ECO:0000313" key="2">
    <source>
        <dbReference type="Proteomes" id="UP000188388"/>
    </source>
</evidence>
<accession>A0A1R3V9M6</accession>
<dbReference type="AlphaFoldDB" id="A0A1R3V9M6"/>
<reference evidence="2" key="1">
    <citation type="submission" date="2017-01" db="EMBL/GenBank/DDBJ databases">
        <authorList>
            <person name="Brunel B."/>
        </authorList>
    </citation>
    <scope>NUCLEOTIDE SEQUENCE [LARGE SCALE GENOMIC DNA]</scope>
</reference>
<dbReference type="EMBL" id="FTPD01000023">
    <property type="protein sequence ID" value="SIT56588.1"/>
    <property type="molecule type" value="Genomic_DNA"/>
</dbReference>
<evidence type="ECO:0000313" key="1">
    <source>
        <dbReference type="EMBL" id="SIT56588.1"/>
    </source>
</evidence>
<name>A0A1R3V9M6_9HYPH</name>
<proteinExistence type="predicted"/>
<sequence>MVLPRLASALRAHVAGAVPTMFNKRCQIVLHFRVILVANRVWSDEDFSSVSRVCCPRRNGKRLVVSMPS</sequence>
<protein>
    <submittedName>
        <fullName evidence="1">Uncharacterized protein</fullName>
    </submittedName>
</protein>
<keyword evidence="2" id="KW-1185">Reference proteome</keyword>